<dbReference type="GO" id="GO:0006355">
    <property type="term" value="P:regulation of DNA-templated transcription"/>
    <property type="evidence" value="ECO:0007669"/>
    <property type="project" value="InterPro"/>
</dbReference>
<dbReference type="InterPro" id="IPR036388">
    <property type="entry name" value="WH-like_DNA-bd_sf"/>
</dbReference>
<dbReference type="InterPro" id="IPR036095">
    <property type="entry name" value="PTS_EIIB-like_sf"/>
</dbReference>
<evidence type="ECO:0000256" key="4">
    <source>
        <dbReference type="ARBA" id="ARBA00023159"/>
    </source>
</evidence>
<evidence type="ECO:0000256" key="2">
    <source>
        <dbReference type="ARBA" id="ARBA00022737"/>
    </source>
</evidence>
<keyword evidence="3" id="KW-0805">Transcription regulation</keyword>
<dbReference type="PANTHER" id="PTHR30185">
    <property type="entry name" value="CRYPTIC BETA-GLUCOSIDE BGL OPERON ANTITERMINATOR"/>
    <property type="match status" value="1"/>
</dbReference>
<dbReference type="STRING" id="128944.AWM75_07890"/>
<evidence type="ECO:0000256" key="1">
    <source>
        <dbReference type="ARBA" id="ARBA00022679"/>
    </source>
</evidence>
<dbReference type="PROSITE" id="PS51099">
    <property type="entry name" value="PTS_EIIB_TYPE_2"/>
    <property type="match status" value="1"/>
</dbReference>
<dbReference type="GO" id="GO:0008982">
    <property type="term" value="F:protein-N(PI)-phosphohistidine-sugar phosphotransferase activity"/>
    <property type="evidence" value="ECO:0007669"/>
    <property type="project" value="InterPro"/>
</dbReference>
<dbReference type="Gene3D" id="3.40.50.2300">
    <property type="match status" value="1"/>
</dbReference>
<accession>A0A120IB23</accession>
<keyword evidence="7" id="KW-1185">Reference proteome</keyword>
<dbReference type="InterPro" id="IPR011608">
    <property type="entry name" value="PRD"/>
</dbReference>
<protein>
    <submittedName>
        <fullName evidence="6">Uncharacterized protein</fullName>
    </submittedName>
</protein>
<name>A0A120IB23_9LACT</name>
<keyword evidence="4" id="KW-0010">Activator</keyword>
<dbReference type="SUPFAM" id="SSF63520">
    <property type="entry name" value="PTS-regulatory domain, PRD"/>
    <property type="match status" value="2"/>
</dbReference>
<dbReference type="Pfam" id="PF00359">
    <property type="entry name" value="PTS_EIIA_2"/>
    <property type="match status" value="1"/>
</dbReference>
<dbReference type="AlphaFoldDB" id="A0A120IB23"/>
<dbReference type="InterPro" id="IPR013011">
    <property type="entry name" value="PTS_EIIB_2"/>
</dbReference>
<dbReference type="Gene3D" id="1.10.10.10">
    <property type="entry name" value="Winged helix-like DNA-binding domain superfamily/Winged helix DNA-binding domain"/>
    <property type="match status" value="2"/>
</dbReference>
<dbReference type="Pfam" id="PF05043">
    <property type="entry name" value="Mga"/>
    <property type="match status" value="1"/>
</dbReference>
<dbReference type="KEGG" id="auh:AWM75_07890"/>
<dbReference type="InterPro" id="IPR007737">
    <property type="entry name" value="Mga_HTH"/>
</dbReference>
<proteinExistence type="predicted"/>
<keyword evidence="2" id="KW-0677">Repeat</keyword>
<dbReference type="Gene3D" id="3.40.930.10">
    <property type="entry name" value="Mannitol-specific EII, Chain A"/>
    <property type="match status" value="1"/>
</dbReference>
<dbReference type="SUPFAM" id="SSF52794">
    <property type="entry name" value="PTS system IIB component-like"/>
    <property type="match status" value="1"/>
</dbReference>
<gene>
    <name evidence="6" type="ORF">AWM75_07890</name>
</gene>
<dbReference type="Proteomes" id="UP000062260">
    <property type="component" value="Chromosome"/>
</dbReference>
<dbReference type="PROSITE" id="PS51372">
    <property type="entry name" value="PRD_2"/>
    <property type="match status" value="2"/>
</dbReference>
<dbReference type="PANTHER" id="PTHR30185:SF18">
    <property type="entry name" value="TRANSCRIPTIONAL REGULATOR MTLR"/>
    <property type="match status" value="1"/>
</dbReference>
<evidence type="ECO:0000313" key="6">
    <source>
        <dbReference type="EMBL" id="AMB99893.1"/>
    </source>
</evidence>
<reference evidence="7" key="2">
    <citation type="submission" date="2016-01" db="EMBL/GenBank/DDBJ databases">
        <title>Six Aerococcus type strain genome sequencing and assembly using PacBio and Illumina Hiseq.</title>
        <authorList>
            <person name="Carkaci D."/>
            <person name="Dargis R."/>
            <person name="Nielsen X.C."/>
            <person name="Skovgaard O."/>
            <person name="Fuursted K."/>
            <person name="Christensen J.J."/>
        </authorList>
    </citation>
    <scope>NUCLEOTIDE SEQUENCE [LARGE SCALE GENOMIC DNA]</scope>
    <source>
        <strain evidence="7">CCUG42038B</strain>
    </source>
</reference>
<keyword evidence="1" id="KW-0808">Transferase</keyword>
<dbReference type="InterPro" id="IPR002178">
    <property type="entry name" value="PTS_EIIA_type-2_dom"/>
</dbReference>
<dbReference type="InterPro" id="IPR036634">
    <property type="entry name" value="PRD_sf"/>
</dbReference>
<evidence type="ECO:0000313" key="7">
    <source>
        <dbReference type="Proteomes" id="UP000062260"/>
    </source>
</evidence>
<dbReference type="InterPro" id="IPR050661">
    <property type="entry name" value="BglG_antiterminators"/>
</dbReference>
<dbReference type="SUPFAM" id="SSF55804">
    <property type="entry name" value="Phoshotransferase/anion transport protein"/>
    <property type="match status" value="1"/>
</dbReference>
<evidence type="ECO:0000256" key="3">
    <source>
        <dbReference type="ARBA" id="ARBA00023015"/>
    </source>
</evidence>
<dbReference type="Gene3D" id="1.10.1790.10">
    <property type="entry name" value="PRD domain"/>
    <property type="match status" value="1"/>
</dbReference>
<dbReference type="PROSITE" id="PS51094">
    <property type="entry name" value="PTS_EIIA_TYPE_2"/>
    <property type="match status" value="1"/>
</dbReference>
<dbReference type="GO" id="GO:0009401">
    <property type="term" value="P:phosphoenolpyruvate-dependent sugar phosphotransferase system"/>
    <property type="evidence" value="ECO:0007669"/>
    <property type="project" value="InterPro"/>
</dbReference>
<organism evidence="6 7">
    <name type="scientific">Aerococcus urinaehominis</name>
    <dbReference type="NCBI Taxonomy" id="128944"/>
    <lineage>
        <taxon>Bacteria</taxon>
        <taxon>Bacillati</taxon>
        <taxon>Bacillota</taxon>
        <taxon>Bacilli</taxon>
        <taxon>Lactobacillales</taxon>
        <taxon>Aerococcaceae</taxon>
        <taxon>Aerococcus</taxon>
    </lineage>
</organism>
<sequence length="638" mass="73700">MNNRQLKLLHLLVHEHSYQPASYYADKMLVSARTIYSDLEVINDSILKYGSEIKRKPSFGIKLVGNHSIFDQIDVDRHVRQSFYQPSNRRLILIKSLAFTEQLITLENLSEKFIVSKTSIYNDIHIINEIIGTADVLIESSKEGVQLLGREENIQKAVKSVIFNFSNNESELSFDSVLDILFSRDEVNCMGKILKNEFDGFATNAADYYYRSLISILLIHLNRAKLGCHIEDQEELLLDSIRYMEAFPIAENLILNLSRQFNLSYSLSDKKYITKQLYAHRIQKNIPNSNEQIEESVDNLIHQLSRIEQVDLESDDYLKMSLYQHFSPMLLRLERGIFIENPLLESIKNQYMELFSILWYLMGDFEKKFNVSLNDHEISLILIHFQVALEKNAKSKNILIICQYGMSSAQLIYQKVKKILPSKDNIEIANLDKIHKVDLNNVDLIISTIDLGDLKKTYIKVSPIFSSEDYQKILQSYSLLLTNQSEIVDAERIKAPTVLKFLKSDLINLKIDANSKEEVLDFMISQLEEKQSVSTFFRKSIFDREKLGTTNLENKIAIPHANPNSVINSSISITTLKKPINWGKGKVQLVIMITLNDKDASNIKQIIEELLPLINSKKMVNDLILELEEEKWINRFTD</sequence>
<reference evidence="6 7" key="1">
    <citation type="journal article" date="2016" name="Genome Announc.">
        <title>Complete Genome Sequences of Aerococcus christensenii CCUG 28831T, Aerococcus sanguinicola CCUG 43001T, Aerococcus urinae CCUG 36881T, Aerococcus urinaeequi CCUG 28094T, Aerococcus urinaehominis CCUG 42038 BT, and Aerococcus viridans CCUG 4311T.</title>
        <authorList>
            <person name="Carkaci D."/>
            <person name="Dargis R."/>
            <person name="Nielsen X.C."/>
            <person name="Skovgaard O."/>
            <person name="Fuursted K."/>
            <person name="Christensen J.J."/>
        </authorList>
    </citation>
    <scope>NUCLEOTIDE SEQUENCE [LARGE SCALE GENOMIC DNA]</scope>
    <source>
        <strain evidence="6 7">CCUG42038B</strain>
    </source>
</reference>
<dbReference type="CDD" id="cd05568">
    <property type="entry name" value="PTS_IIB_bgl_like"/>
    <property type="match status" value="1"/>
</dbReference>
<dbReference type="InterPro" id="IPR016152">
    <property type="entry name" value="PTrfase/Anion_transptr"/>
</dbReference>
<dbReference type="EMBL" id="CP014163">
    <property type="protein sequence ID" value="AMB99893.1"/>
    <property type="molecule type" value="Genomic_DNA"/>
</dbReference>
<dbReference type="CDD" id="cd00211">
    <property type="entry name" value="PTS_IIA_fru"/>
    <property type="match status" value="1"/>
</dbReference>
<dbReference type="RefSeq" id="WP_067980553.1">
    <property type="nucleotide sequence ID" value="NZ_CP014163.1"/>
</dbReference>
<keyword evidence="5" id="KW-0804">Transcription</keyword>
<dbReference type="Pfam" id="PF00874">
    <property type="entry name" value="PRD"/>
    <property type="match status" value="1"/>
</dbReference>
<evidence type="ECO:0000256" key="5">
    <source>
        <dbReference type="ARBA" id="ARBA00023163"/>
    </source>
</evidence>
<dbReference type="OrthoDB" id="3239954at2"/>